<organism evidence="2 3">
    <name type="scientific">Striga asiatica</name>
    <name type="common">Asiatic witchweed</name>
    <name type="synonym">Buchnera asiatica</name>
    <dbReference type="NCBI Taxonomy" id="4170"/>
    <lineage>
        <taxon>Eukaryota</taxon>
        <taxon>Viridiplantae</taxon>
        <taxon>Streptophyta</taxon>
        <taxon>Embryophyta</taxon>
        <taxon>Tracheophyta</taxon>
        <taxon>Spermatophyta</taxon>
        <taxon>Magnoliopsida</taxon>
        <taxon>eudicotyledons</taxon>
        <taxon>Gunneridae</taxon>
        <taxon>Pentapetalae</taxon>
        <taxon>asterids</taxon>
        <taxon>lamiids</taxon>
        <taxon>Lamiales</taxon>
        <taxon>Orobanchaceae</taxon>
        <taxon>Buchnereae</taxon>
        <taxon>Striga</taxon>
    </lineage>
</organism>
<dbReference type="PANTHER" id="PTHR31257">
    <property type="entry name" value="RICIN B-LIKE LECTIN EULS3"/>
    <property type="match status" value="1"/>
</dbReference>
<dbReference type="EMBL" id="BKCP01006893">
    <property type="protein sequence ID" value="GER44320.1"/>
    <property type="molecule type" value="Genomic_DNA"/>
</dbReference>
<dbReference type="InterPro" id="IPR035992">
    <property type="entry name" value="Ricin_B-like_lectins"/>
</dbReference>
<feature type="compositionally biased region" description="Pro residues" evidence="1">
    <location>
        <begin position="34"/>
        <end position="70"/>
    </location>
</feature>
<gene>
    <name evidence="2" type="ORF">STAS_21219</name>
</gene>
<dbReference type="PANTHER" id="PTHR31257:SF2">
    <property type="entry name" value="RICIN B-LIKE LECTIN EULS3"/>
    <property type="match status" value="1"/>
</dbReference>
<feature type="region of interest" description="Disordered" evidence="1">
    <location>
        <begin position="1"/>
        <end position="111"/>
    </location>
</feature>
<reference evidence="3" key="1">
    <citation type="journal article" date="2019" name="Curr. Biol.">
        <title>Genome Sequence of Striga asiatica Provides Insight into the Evolution of Plant Parasitism.</title>
        <authorList>
            <person name="Yoshida S."/>
            <person name="Kim S."/>
            <person name="Wafula E.K."/>
            <person name="Tanskanen J."/>
            <person name="Kim Y.M."/>
            <person name="Honaas L."/>
            <person name="Yang Z."/>
            <person name="Spallek T."/>
            <person name="Conn C.E."/>
            <person name="Ichihashi Y."/>
            <person name="Cheong K."/>
            <person name="Cui S."/>
            <person name="Der J.P."/>
            <person name="Gundlach H."/>
            <person name="Jiao Y."/>
            <person name="Hori C."/>
            <person name="Ishida J.K."/>
            <person name="Kasahara H."/>
            <person name="Kiba T."/>
            <person name="Kim M.S."/>
            <person name="Koo N."/>
            <person name="Laohavisit A."/>
            <person name="Lee Y.H."/>
            <person name="Lumba S."/>
            <person name="McCourt P."/>
            <person name="Mortimer J.C."/>
            <person name="Mutuku J.M."/>
            <person name="Nomura T."/>
            <person name="Sasaki-Sekimoto Y."/>
            <person name="Seto Y."/>
            <person name="Wang Y."/>
            <person name="Wakatake T."/>
            <person name="Sakakibara H."/>
            <person name="Demura T."/>
            <person name="Yamaguchi S."/>
            <person name="Yoneyama K."/>
            <person name="Manabe R.I."/>
            <person name="Nelson D.C."/>
            <person name="Schulman A.H."/>
            <person name="Timko M.P."/>
            <person name="dePamphilis C.W."/>
            <person name="Choi D."/>
            <person name="Shirasu K."/>
        </authorList>
    </citation>
    <scope>NUCLEOTIDE SEQUENCE [LARGE SCALE GENOMIC DNA]</scope>
    <source>
        <strain evidence="3">cv. UVA1</strain>
    </source>
</reference>
<sequence>MEYPHGRHHGGHHRRDEEEEGQYGHPPSLFGGDAPPPLFFGGNAPPPPFFGGDAPPPPFYGGNAPPPPPQVYHTSHMGPPGPAAAEHPHHRPHIPPTADYHHHTEDELSNKPSVKMYCKADTNYALTIRDGKVVLAPADPSDPRQQWIKDEKFSTRVKDEEGFPSFALVNKATRQAIKHSIGATQPVQLTDYIANGFDESILWTESKDLGDGYRAVRMVSNIRLNIDAFNGDKNHGGVRDGTNIVLWEWKKGDNQRWKIVPY</sequence>
<accession>A0A5A7QGL1</accession>
<protein>
    <submittedName>
        <fullName evidence="2">Hydroxyproline-rich glycoprotein family protein</fullName>
    </submittedName>
</protein>
<dbReference type="OrthoDB" id="7769065at2759"/>
<evidence type="ECO:0000313" key="3">
    <source>
        <dbReference type="Proteomes" id="UP000325081"/>
    </source>
</evidence>
<dbReference type="Proteomes" id="UP000325081">
    <property type="component" value="Unassembled WGS sequence"/>
</dbReference>
<proteinExistence type="predicted"/>
<name>A0A5A7QGL1_STRAF</name>
<dbReference type="InterPro" id="IPR040249">
    <property type="entry name" value="Ricin_B-like_lectin_EULS3-like"/>
</dbReference>
<feature type="compositionally biased region" description="Basic residues" evidence="1">
    <location>
        <begin position="1"/>
        <end position="13"/>
    </location>
</feature>
<dbReference type="Gene3D" id="2.80.10.50">
    <property type="match status" value="1"/>
</dbReference>
<dbReference type="AlphaFoldDB" id="A0A5A7QGL1"/>
<feature type="compositionally biased region" description="Basic and acidic residues" evidence="1">
    <location>
        <begin position="99"/>
        <end position="109"/>
    </location>
</feature>
<dbReference type="CDD" id="cd23431">
    <property type="entry name" value="beta-trefoil_Ricin_AtEULS3-like"/>
    <property type="match status" value="1"/>
</dbReference>
<evidence type="ECO:0000313" key="2">
    <source>
        <dbReference type="EMBL" id="GER44320.1"/>
    </source>
</evidence>
<comment type="caution">
    <text evidence="2">The sequence shown here is derived from an EMBL/GenBank/DDBJ whole genome shotgun (WGS) entry which is preliminary data.</text>
</comment>
<dbReference type="SUPFAM" id="SSF50370">
    <property type="entry name" value="Ricin B-like lectins"/>
    <property type="match status" value="1"/>
</dbReference>
<keyword evidence="3" id="KW-1185">Reference proteome</keyword>
<evidence type="ECO:0000256" key="1">
    <source>
        <dbReference type="SAM" id="MobiDB-lite"/>
    </source>
</evidence>